<dbReference type="EMBL" id="JAAVUN010000003">
    <property type="protein sequence ID" value="NKE08942.1"/>
    <property type="molecule type" value="Genomic_DNA"/>
</dbReference>
<dbReference type="RefSeq" id="WP_052209752.1">
    <property type="nucleotide sequence ID" value="NZ_JAAVUN010000003.1"/>
</dbReference>
<evidence type="ECO:0008006" key="4">
    <source>
        <dbReference type="Google" id="ProtNLM"/>
    </source>
</evidence>
<sequence>MLRKAAFVVGFGAGFLVGSYMGREPYEKVQAKVTGVVEDPEVRRKVQEGAEKAAATVKEQAPVVGEKAADAAKSATAKAKESAGNAADAAKDKADQASKSKSGDATDNLDGASKDAGAPKPGPGPVQPTPGSTS</sequence>
<dbReference type="Proteomes" id="UP000521379">
    <property type="component" value="Unassembled WGS sequence"/>
</dbReference>
<comment type="caution">
    <text evidence="2">The sequence shown here is derived from an EMBL/GenBank/DDBJ whole genome shotgun (WGS) entry which is preliminary data.</text>
</comment>
<dbReference type="Gene3D" id="1.10.287.700">
    <property type="entry name" value="Helix hairpin bin"/>
    <property type="match status" value="1"/>
</dbReference>
<name>A0A846TT35_9MICC</name>
<evidence type="ECO:0000313" key="3">
    <source>
        <dbReference type="Proteomes" id="UP000521379"/>
    </source>
</evidence>
<protein>
    <recommendedName>
        <fullName evidence="4">YtxH domain-containing protein</fullName>
    </recommendedName>
</protein>
<proteinExistence type="predicted"/>
<keyword evidence="3" id="KW-1185">Reference proteome</keyword>
<evidence type="ECO:0000313" key="2">
    <source>
        <dbReference type="EMBL" id="NKE08942.1"/>
    </source>
</evidence>
<reference evidence="2 3" key="1">
    <citation type="submission" date="2020-02" db="EMBL/GenBank/DDBJ databases">
        <authorList>
            <person name="Sun Q."/>
        </authorList>
    </citation>
    <scope>NUCLEOTIDE SEQUENCE [LARGE SCALE GENOMIC DNA]</scope>
    <source>
        <strain evidence="2 3">YIM 13062</strain>
    </source>
</reference>
<evidence type="ECO:0000256" key="1">
    <source>
        <dbReference type="SAM" id="MobiDB-lite"/>
    </source>
</evidence>
<dbReference type="AlphaFoldDB" id="A0A846TT35"/>
<feature type="region of interest" description="Disordered" evidence="1">
    <location>
        <begin position="47"/>
        <end position="134"/>
    </location>
</feature>
<feature type="compositionally biased region" description="Low complexity" evidence="1">
    <location>
        <begin position="71"/>
        <end position="88"/>
    </location>
</feature>
<feature type="compositionally biased region" description="Basic and acidic residues" evidence="1">
    <location>
        <begin position="89"/>
        <end position="104"/>
    </location>
</feature>
<organism evidence="2 3">
    <name type="scientific">Kocuria subflava</name>
    <dbReference type="NCBI Taxonomy" id="1736139"/>
    <lineage>
        <taxon>Bacteria</taxon>
        <taxon>Bacillati</taxon>
        <taxon>Actinomycetota</taxon>
        <taxon>Actinomycetes</taxon>
        <taxon>Micrococcales</taxon>
        <taxon>Micrococcaceae</taxon>
        <taxon>Kocuria</taxon>
    </lineage>
</organism>
<accession>A0A846TT35</accession>
<gene>
    <name evidence="2" type="ORF">GTW58_03045</name>
</gene>